<gene>
    <name evidence="1" type="ORF">BV95_02320</name>
</gene>
<organism evidence="1 2">
    <name type="scientific">Sphingobium chlorophenolicum</name>
    <dbReference type="NCBI Taxonomy" id="46429"/>
    <lineage>
        <taxon>Bacteria</taxon>
        <taxon>Pseudomonadati</taxon>
        <taxon>Pseudomonadota</taxon>
        <taxon>Alphaproteobacteria</taxon>
        <taxon>Sphingomonadales</taxon>
        <taxon>Sphingomonadaceae</taxon>
        <taxon>Sphingobium</taxon>
    </lineage>
</organism>
<sequence length="55" mass="6320">MMDEIDIAYFSAREREEVAKAADAEARGAHPQMVRLHRDLASRYRAKRLAMQMVG</sequence>
<comment type="caution">
    <text evidence="1">The sequence shown here is derived from an EMBL/GenBank/DDBJ whole genome shotgun (WGS) entry which is preliminary data.</text>
</comment>
<reference evidence="1 2" key="1">
    <citation type="submission" date="2014-02" db="EMBL/GenBank/DDBJ databases">
        <title>Whole genome sequence of Sphingobium chlorophenolicum NBRC 16172.</title>
        <authorList>
            <person name="Gan H.M."/>
            <person name="Gan H.Y."/>
            <person name="Chew T.H."/>
            <person name="Savka M.A."/>
        </authorList>
    </citation>
    <scope>NUCLEOTIDE SEQUENCE [LARGE SCALE GENOMIC DNA]</scope>
    <source>
        <strain evidence="1 2">NBRC 16172</strain>
    </source>
</reference>
<evidence type="ECO:0000313" key="1">
    <source>
        <dbReference type="EMBL" id="KEQ53456.1"/>
    </source>
</evidence>
<dbReference type="EMBL" id="JFHR01000023">
    <property type="protein sequence ID" value="KEQ53456.1"/>
    <property type="molecule type" value="Genomic_DNA"/>
</dbReference>
<dbReference type="PATRIC" id="fig|46429.4.peg.2297"/>
<name>A0A081RE33_SPHCR</name>
<dbReference type="RefSeq" id="WP_169804660.1">
    <property type="nucleotide sequence ID" value="NZ_JFHR01000023.1"/>
</dbReference>
<accession>A0A081RE33</accession>
<evidence type="ECO:0000313" key="2">
    <source>
        <dbReference type="Proteomes" id="UP000028411"/>
    </source>
</evidence>
<dbReference type="AlphaFoldDB" id="A0A081RE33"/>
<dbReference type="Proteomes" id="UP000028411">
    <property type="component" value="Unassembled WGS sequence"/>
</dbReference>
<protein>
    <submittedName>
        <fullName evidence="1">Uncharacterized protein</fullName>
    </submittedName>
</protein>
<proteinExistence type="predicted"/>